<sequence length="380" mass="41492">MTAVDLAPHLREVVGRMSVPGMTWAVVSGPRQTIGIGSAGPLGRDSIFRIASVTKPIVAVLTLRLAERGLFVLDEPIDRWLPEFADRRVLRARGAALDDTIPAARPTTIRDLLQMGSGFGWDMTATATDPLAGEFERRGLVSTWKPPVVRPDRWAQLAGPLPMAHQPGEGWLYQFSFDLLAVFLERVTRRRLDLVLRDEVLAPLDMHDTGYAVPMKSVDRVPSSWFPNRRGDFVEVAPIADPRLMNVPVFRSAATGLLSTADDLAKFVRMLLRGGRGPRGPVISAASFDTLRTVTLGESARAMSHEFLEPSVDWGLGVGVDNTARYPSSHPGRFGWDGGTGTSLWVDPEAGVGGVLLTRQGMGTPEPPEYLDAFWRAVHA</sequence>
<evidence type="ECO:0000259" key="1">
    <source>
        <dbReference type="Pfam" id="PF00144"/>
    </source>
</evidence>
<dbReference type="Pfam" id="PF00144">
    <property type="entry name" value="Beta-lactamase"/>
    <property type="match status" value="1"/>
</dbReference>
<comment type="caution">
    <text evidence="2">The sequence shown here is derived from an EMBL/GenBank/DDBJ whole genome shotgun (WGS) entry which is preliminary data.</text>
</comment>
<dbReference type="Proteomes" id="UP000620591">
    <property type="component" value="Unassembled WGS sequence"/>
</dbReference>
<organism evidence="2 3">
    <name type="scientific">Aeromicrobium senzhongii</name>
    <dbReference type="NCBI Taxonomy" id="2663859"/>
    <lineage>
        <taxon>Bacteria</taxon>
        <taxon>Bacillati</taxon>
        <taxon>Actinomycetota</taxon>
        <taxon>Actinomycetes</taxon>
        <taxon>Propionibacteriales</taxon>
        <taxon>Nocardioidaceae</taxon>
        <taxon>Aeromicrobium</taxon>
    </lineage>
</organism>
<dbReference type="PANTHER" id="PTHR43283">
    <property type="entry name" value="BETA-LACTAMASE-RELATED"/>
    <property type="match status" value="1"/>
</dbReference>
<feature type="domain" description="Beta-lactamase-related" evidence="1">
    <location>
        <begin position="12"/>
        <end position="362"/>
    </location>
</feature>
<dbReference type="Gene3D" id="3.40.710.10">
    <property type="entry name" value="DD-peptidase/beta-lactamase superfamily"/>
    <property type="match status" value="1"/>
</dbReference>
<dbReference type="RefSeq" id="WP_187768402.1">
    <property type="nucleotide sequence ID" value="NZ_JACTVM010000001.1"/>
</dbReference>
<protein>
    <submittedName>
        <fullName evidence="2">Beta-lactamase family protein</fullName>
    </submittedName>
</protein>
<dbReference type="EMBL" id="JACTVM010000001">
    <property type="protein sequence ID" value="MBC9225034.1"/>
    <property type="molecule type" value="Genomic_DNA"/>
</dbReference>
<evidence type="ECO:0000313" key="2">
    <source>
        <dbReference type="EMBL" id="MBC9225034.1"/>
    </source>
</evidence>
<dbReference type="InterPro" id="IPR012338">
    <property type="entry name" value="Beta-lactam/transpept-like"/>
</dbReference>
<dbReference type="PANTHER" id="PTHR43283:SF3">
    <property type="entry name" value="BETA-LACTAMASE FAMILY PROTEIN (AFU_ORTHOLOGUE AFUA_5G07500)"/>
    <property type="match status" value="1"/>
</dbReference>
<name>A0A8I0ET27_9ACTN</name>
<accession>A0A8I0ET27</accession>
<dbReference type="InterPro" id="IPR001466">
    <property type="entry name" value="Beta-lactam-related"/>
</dbReference>
<dbReference type="AlphaFoldDB" id="A0A8I0ET27"/>
<dbReference type="InterPro" id="IPR050789">
    <property type="entry name" value="Diverse_Enzym_Activities"/>
</dbReference>
<proteinExistence type="predicted"/>
<dbReference type="SUPFAM" id="SSF56601">
    <property type="entry name" value="beta-lactamase/transpeptidase-like"/>
    <property type="match status" value="1"/>
</dbReference>
<gene>
    <name evidence="2" type="ORF">IBG24_01740</name>
</gene>
<evidence type="ECO:0000313" key="3">
    <source>
        <dbReference type="Proteomes" id="UP000620591"/>
    </source>
</evidence>
<reference evidence="2" key="1">
    <citation type="submission" date="2020-09" db="EMBL/GenBank/DDBJ databases">
        <title>Novel species in genus Aeromicrobium.</title>
        <authorList>
            <person name="Zhang G."/>
        </authorList>
    </citation>
    <scope>NUCLEOTIDE SEQUENCE</scope>
    <source>
        <strain evidence="2">Zg-636</strain>
    </source>
</reference>